<dbReference type="Proteomes" id="UP000031737">
    <property type="component" value="Unassembled WGS sequence"/>
</dbReference>
<evidence type="ECO:0000313" key="2">
    <source>
        <dbReference type="Proteomes" id="UP000031737"/>
    </source>
</evidence>
<sequence>MNLEIYVALSELATLPRGVPHSAKTLMCRAEKVSASRLREFHSERLFNLSGRLLDGDHKEHSEVDYAHLYFYSDWALAASFIEEGDIVILKGFTLHDTPRIGGDEAEFPFFITPIKTSSTLRVLQNGLQDDVMEVMVGADRLDLPCVRVLPKTLRAPFIANDCV</sequence>
<dbReference type="AlphaFoldDB" id="A0A061J096"/>
<organism evidence="1 2">
    <name type="scientific">Trypanosoma rangeli SC58</name>
    <dbReference type="NCBI Taxonomy" id="429131"/>
    <lineage>
        <taxon>Eukaryota</taxon>
        <taxon>Discoba</taxon>
        <taxon>Euglenozoa</taxon>
        <taxon>Kinetoplastea</taxon>
        <taxon>Metakinetoplastina</taxon>
        <taxon>Trypanosomatida</taxon>
        <taxon>Trypanosomatidae</taxon>
        <taxon>Trypanosoma</taxon>
        <taxon>Herpetosoma</taxon>
    </lineage>
</organism>
<dbReference type="VEuPathDB" id="TriTrypDB:TRSC58_03458"/>
<evidence type="ECO:0000313" key="1">
    <source>
        <dbReference type="EMBL" id="ESL08833.1"/>
    </source>
</evidence>
<accession>A0A061J096</accession>
<protein>
    <submittedName>
        <fullName evidence="1">Uncharacterized protein</fullName>
    </submittedName>
</protein>
<dbReference type="OrthoDB" id="271104at2759"/>
<dbReference type="EMBL" id="AUPL01003458">
    <property type="protein sequence ID" value="ESL08833.1"/>
    <property type="molecule type" value="Genomic_DNA"/>
</dbReference>
<comment type="caution">
    <text evidence="1">The sequence shown here is derived from an EMBL/GenBank/DDBJ whole genome shotgun (WGS) entry which is preliminary data.</text>
</comment>
<reference evidence="1 2" key="1">
    <citation type="submission" date="2013-07" db="EMBL/GenBank/DDBJ databases">
        <authorList>
            <person name="Stoco P.H."/>
            <person name="Wagner G."/>
            <person name="Gerber A."/>
            <person name="Zaha A."/>
            <person name="Thompson C."/>
            <person name="Bartholomeu D.C."/>
            <person name="Luckemeyer D.D."/>
            <person name="Bahia D."/>
            <person name="Loreto E."/>
            <person name="Prestes E.B."/>
            <person name="Lima F.M."/>
            <person name="Rodrigues-Luiz G."/>
            <person name="Vallejo G.A."/>
            <person name="Filho J.F."/>
            <person name="Monteiro K.M."/>
            <person name="Tyler K.M."/>
            <person name="de Almeida L.G."/>
            <person name="Ortiz M.F."/>
            <person name="Siervo M.A."/>
            <person name="de Moraes M.H."/>
            <person name="Cunha O.L."/>
            <person name="Mendonca-Neto R."/>
            <person name="Silva R."/>
            <person name="Teixeira S.M."/>
            <person name="Murta S.M."/>
            <person name="Sincero T.C."/>
            <person name="Mendes T.A."/>
            <person name="Urmenyi T.P."/>
            <person name="Silva V.G."/>
            <person name="da Rocha W.D."/>
            <person name="Andersson B."/>
            <person name="Romanha A.J."/>
            <person name="Steindel M."/>
            <person name="de Vasconcelos A.T."/>
            <person name="Grisard E.C."/>
        </authorList>
    </citation>
    <scope>NUCLEOTIDE SEQUENCE [LARGE SCALE GENOMIC DNA]</scope>
    <source>
        <strain evidence="1 2">SC58</strain>
    </source>
</reference>
<gene>
    <name evidence="1" type="ORF">TRSC58_03458</name>
</gene>
<keyword evidence="2" id="KW-1185">Reference proteome</keyword>
<name>A0A061J096_TRYRA</name>
<proteinExistence type="predicted"/>